<name>S8E0X6_9LAMI</name>
<dbReference type="Proteomes" id="UP000015453">
    <property type="component" value="Unassembled WGS sequence"/>
</dbReference>
<feature type="non-terminal residue" evidence="1">
    <location>
        <position position="1"/>
    </location>
</feature>
<evidence type="ECO:0008006" key="3">
    <source>
        <dbReference type="Google" id="ProtNLM"/>
    </source>
</evidence>
<evidence type="ECO:0000313" key="2">
    <source>
        <dbReference type="Proteomes" id="UP000015453"/>
    </source>
</evidence>
<dbReference type="EMBL" id="AUSU01003965">
    <property type="protein sequence ID" value="EPS65897.1"/>
    <property type="molecule type" value="Genomic_DNA"/>
</dbReference>
<accession>S8E0X6</accession>
<evidence type="ECO:0000313" key="1">
    <source>
        <dbReference type="EMBL" id="EPS65897.1"/>
    </source>
</evidence>
<proteinExistence type="predicted"/>
<gene>
    <name evidence="1" type="ORF">M569_08881</name>
</gene>
<organism evidence="1 2">
    <name type="scientific">Genlisea aurea</name>
    <dbReference type="NCBI Taxonomy" id="192259"/>
    <lineage>
        <taxon>Eukaryota</taxon>
        <taxon>Viridiplantae</taxon>
        <taxon>Streptophyta</taxon>
        <taxon>Embryophyta</taxon>
        <taxon>Tracheophyta</taxon>
        <taxon>Spermatophyta</taxon>
        <taxon>Magnoliopsida</taxon>
        <taxon>eudicotyledons</taxon>
        <taxon>Gunneridae</taxon>
        <taxon>Pentapetalae</taxon>
        <taxon>asterids</taxon>
        <taxon>lamiids</taxon>
        <taxon>Lamiales</taxon>
        <taxon>Lentibulariaceae</taxon>
        <taxon>Genlisea</taxon>
    </lineage>
</organism>
<reference evidence="1 2" key="1">
    <citation type="journal article" date="2013" name="BMC Genomics">
        <title>The miniature genome of a carnivorous plant Genlisea aurea contains a low number of genes and short non-coding sequences.</title>
        <authorList>
            <person name="Leushkin E.V."/>
            <person name="Sutormin R.A."/>
            <person name="Nabieva E.R."/>
            <person name="Penin A.A."/>
            <person name="Kondrashov A.S."/>
            <person name="Logacheva M.D."/>
        </authorList>
    </citation>
    <scope>NUCLEOTIDE SEQUENCE [LARGE SCALE GENOMIC DNA]</scope>
</reference>
<protein>
    <recommendedName>
        <fullName evidence="3">MADS-box domain-containing protein</fullName>
    </recommendedName>
</protein>
<comment type="caution">
    <text evidence="1">The sequence shown here is derived from an EMBL/GenBank/DDBJ whole genome shotgun (WGS) entry which is preliminary data.</text>
</comment>
<sequence>SFSARNMDLISGELEKIEKDKSEKKMKKKQMKFLNGLTKDLSILCQMNFDSESRAGVGYPKTDSISEAAELLLEQLQKMRSYNEKSESETM</sequence>
<feature type="non-terminal residue" evidence="1">
    <location>
        <position position="91"/>
    </location>
</feature>
<dbReference type="AlphaFoldDB" id="S8E0X6"/>
<keyword evidence="2" id="KW-1185">Reference proteome</keyword>